<feature type="domain" description="HhH-GPD" evidence="6">
    <location>
        <begin position="168"/>
        <end position="223"/>
    </location>
</feature>
<protein>
    <submittedName>
        <fullName evidence="7">Endonuclease III-like protein 1</fullName>
    </submittedName>
</protein>
<keyword evidence="4" id="KW-0326">Glycosidase</keyword>
<dbReference type="STRING" id="154538.A0A1M2V365"/>
<evidence type="ECO:0000256" key="3">
    <source>
        <dbReference type="ARBA" id="ARBA00023204"/>
    </source>
</evidence>
<evidence type="ECO:0000313" key="8">
    <source>
        <dbReference type="Proteomes" id="UP000184267"/>
    </source>
</evidence>
<dbReference type="GO" id="GO:0006289">
    <property type="term" value="P:nucleotide-excision repair"/>
    <property type="evidence" value="ECO:0007669"/>
    <property type="project" value="TreeGrafter"/>
</dbReference>
<comment type="caution">
    <text evidence="7">The sequence shown here is derived from an EMBL/GenBank/DDBJ whole genome shotgun (WGS) entry which is preliminary data.</text>
</comment>
<evidence type="ECO:0000256" key="4">
    <source>
        <dbReference type="ARBA" id="ARBA00023295"/>
    </source>
</evidence>
<dbReference type="Proteomes" id="UP000184267">
    <property type="component" value="Unassembled WGS sequence"/>
</dbReference>
<accession>A0A1M2V365</accession>
<dbReference type="PANTHER" id="PTHR43286:SF1">
    <property type="entry name" value="ENDONUCLEASE III-LIKE PROTEIN 1"/>
    <property type="match status" value="1"/>
</dbReference>
<evidence type="ECO:0000256" key="5">
    <source>
        <dbReference type="SAM" id="MobiDB-lite"/>
    </source>
</evidence>
<dbReference type="EMBL" id="MNAD01001707">
    <property type="protein sequence ID" value="OJT02032.1"/>
    <property type="molecule type" value="Genomic_DNA"/>
</dbReference>
<dbReference type="GO" id="GO:0000703">
    <property type="term" value="F:oxidized pyrimidine nucleobase lesion DNA N-glycosylase activity"/>
    <property type="evidence" value="ECO:0007669"/>
    <property type="project" value="TreeGrafter"/>
</dbReference>
<dbReference type="InterPro" id="IPR003265">
    <property type="entry name" value="HhH-GPD_domain"/>
</dbReference>
<dbReference type="PANTHER" id="PTHR43286">
    <property type="entry name" value="ENDONUCLEASE III-LIKE PROTEIN 1"/>
    <property type="match status" value="1"/>
</dbReference>
<keyword evidence="1" id="KW-0227">DNA damage</keyword>
<dbReference type="SUPFAM" id="SSF48150">
    <property type="entry name" value="DNA-glycosylase"/>
    <property type="match status" value="1"/>
</dbReference>
<dbReference type="GO" id="GO:0003906">
    <property type="term" value="F:DNA-(apurinic or apyrimidinic site) endonuclease activity"/>
    <property type="evidence" value="ECO:0007669"/>
    <property type="project" value="TreeGrafter"/>
</dbReference>
<keyword evidence="7" id="KW-0540">Nuclease</keyword>
<evidence type="ECO:0000259" key="6">
    <source>
        <dbReference type="Pfam" id="PF00730"/>
    </source>
</evidence>
<evidence type="ECO:0000313" key="7">
    <source>
        <dbReference type="EMBL" id="OJT02032.1"/>
    </source>
</evidence>
<feature type="compositionally biased region" description="Low complexity" evidence="5">
    <location>
        <begin position="86"/>
        <end position="95"/>
    </location>
</feature>
<evidence type="ECO:0000256" key="2">
    <source>
        <dbReference type="ARBA" id="ARBA00022801"/>
    </source>
</evidence>
<keyword evidence="8" id="KW-1185">Reference proteome</keyword>
<dbReference type="GO" id="GO:0006285">
    <property type="term" value="P:base-excision repair, AP site formation"/>
    <property type="evidence" value="ECO:0007669"/>
    <property type="project" value="TreeGrafter"/>
</dbReference>
<sequence length="224" mass="24579">MKRKASSILARPSPYHSSVTLYEATEEATTVRRSKRIKSELGSSTVPLENEQTIEAARPSTSIEATPKKAPRAKLVKVFKMDEESASSSTPSTTEPPKRKRATASPRKPKPIPTALETPHPAPARWQETYDTIKRMRAQIVAPVDTMGCDQAQLKETDPKNQRFSTLVSLMLSSQTKDEVTDAAVTKLRDAVGGSLSVDAILQADESAIADAICKVGFWRRKTE</sequence>
<dbReference type="Pfam" id="PF00730">
    <property type="entry name" value="HhH-GPD"/>
    <property type="match status" value="1"/>
</dbReference>
<organism evidence="7 8">
    <name type="scientific">Trametes pubescens</name>
    <name type="common">White-rot fungus</name>
    <dbReference type="NCBI Taxonomy" id="154538"/>
    <lineage>
        <taxon>Eukaryota</taxon>
        <taxon>Fungi</taxon>
        <taxon>Dikarya</taxon>
        <taxon>Basidiomycota</taxon>
        <taxon>Agaricomycotina</taxon>
        <taxon>Agaricomycetes</taxon>
        <taxon>Polyporales</taxon>
        <taxon>Polyporaceae</taxon>
        <taxon>Trametes</taxon>
    </lineage>
</organism>
<name>A0A1M2V365_TRAPU</name>
<dbReference type="OrthoDB" id="2099276at2759"/>
<proteinExistence type="predicted"/>
<keyword evidence="3" id="KW-0234">DNA repair</keyword>
<feature type="compositionally biased region" description="Polar residues" evidence="5">
    <location>
        <begin position="41"/>
        <end position="64"/>
    </location>
</feature>
<dbReference type="OMA" id="ARWQETY"/>
<dbReference type="InterPro" id="IPR011257">
    <property type="entry name" value="DNA_glycosylase"/>
</dbReference>
<evidence type="ECO:0000256" key="1">
    <source>
        <dbReference type="ARBA" id="ARBA00022763"/>
    </source>
</evidence>
<dbReference type="GO" id="GO:0005634">
    <property type="term" value="C:nucleus"/>
    <property type="evidence" value="ECO:0007669"/>
    <property type="project" value="TreeGrafter"/>
</dbReference>
<keyword evidence="2" id="KW-0378">Hydrolase</keyword>
<keyword evidence="7" id="KW-0255">Endonuclease</keyword>
<dbReference type="AlphaFoldDB" id="A0A1M2V365"/>
<reference evidence="7 8" key="1">
    <citation type="submission" date="2016-10" db="EMBL/GenBank/DDBJ databases">
        <title>Genome sequence of the basidiomycete white-rot fungus Trametes pubescens.</title>
        <authorList>
            <person name="Makela M.R."/>
            <person name="Granchi Z."/>
            <person name="Peng M."/>
            <person name="De Vries R.P."/>
            <person name="Grigoriev I."/>
            <person name="Riley R."/>
            <person name="Hilden K."/>
        </authorList>
    </citation>
    <scope>NUCLEOTIDE SEQUENCE [LARGE SCALE GENOMIC DNA]</scope>
    <source>
        <strain evidence="7 8">FBCC735</strain>
    </source>
</reference>
<dbReference type="Gene3D" id="1.10.340.30">
    <property type="entry name" value="Hypothetical protein, domain 2"/>
    <property type="match status" value="1"/>
</dbReference>
<feature type="region of interest" description="Disordered" evidence="5">
    <location>
        <begin position="25"/>
        <end position="122"/>
    </location>
</feature>
<gene>
    <name evidence="7" type="ORF">TRAPUB_7566</name>
</gene>
<feature type="compositionally biased region" description="Basic residues" evidence="5">
    <location>
        <begin position="98"/>
        <end position="110"/>
    </location>
</feature>